<evidence type="ECO:0000313" key="3">
    <source>
        <dbReference type="Proteomes" id="UP000662678"/>
    </source>
</evidence>
<organism evidence="2 3">
    <name type="scientific">Vogesella fluminis</name>
    <dbReference type="NCBI Taxonomy" id="1069161"/>
    <lineage>
        <taxon>Bacteria</taxon>
        <taxon>Pseudomonadati</taxon>
        <taxon>Pseudomonadota</taxon>
        <taxon>Betaproteobacteria</taxon>
        <taxon>Neisseriales</taxon>
        <taxon>Chromobacteriaceae</taxon>
        <taxon>Vogesella</taxon>
    </lineage>
</organism>
<dbReference type="RefSeq" id="WP_229799662.1">
    <property type="nucleotide sequence ID" value="NZ_BMYP01000017.1"/>
</dbReference>
<dbReference type="InterPro" id="IPR002035">
    <property type="entry name" value="VWF_A"/>
</dbReference>
<keyword evidence="3" id="KW-1185">Reference proteome</keyword>
<feature type="domain" description="VWFA" evidence="1">
    <location>
        <begin position="383"/>
        <end position="486"/>
    </location>
</feature>
<dbReference type="Proteomes" id="UP000662678">
    <property type="component" value="Unassembled WGS sequence"/>
</dbReference>
<sequence>MLPLGFKGIKYFIDSSFRTQVTPLPGSVLYCDLWVAVEHSGIYVGDGLIVNIVVDGVAESTVRRSSAGSFTSKSTLGRKIYVSCDRHGAVGNETVATGADGHVGERAFYGLVFKNCHQFSTRCVNYAAGAAPSASWLDRVTDHLLPESWELTLLMLKGAARDKLGATKWRLWDWDNDLRDHSPPEPDWEGIAEQFRHLPLDAKTIAHIRAELAAARGYEAEIADEDIPKNIRGRLAGFSGLLSDIDRKYSEAEALLRQCPGASFSYADLQAGNVDWAALAGELQDNTRIRELVHKLGRAYIAEEKKRQCRIPQASKSEVHGMHRSDDLQRLLPSELLNLEDEVLEALFYARMLERNLLCYELSGTTLVDGEETETNRKRTGPVVACLDTSGSMDGQPMLKARALLLAVANILKQEQRSLHVLMFGASGELREYAMNDASRSAGLLQFLQQGFGGGTDFEMPLCRAFDIIETEDQYQKADVLMISDGDCHLSEAFVGHVNKRKQQLDCSIYSVLCAGARMEDQFSDEVVVL</sequence>
<dbReference type="Gene3D" id="3.90.1720.10">
    <property type="entry name" value="endopeptidase domain like (from Nostoc punctiforme)"/>
    <property type="match status" value="1"/>
</dbReference>
<evidence type="ECO:0000313" key="2">
    <source>
        <dbReference type="EMBL" id="GHD76721.1"/>
    </source>
</evidence>
<dbReference type="Pfam" id="PF13519">
    <property type="entry name" value="VWA_2"/>
    <property type="match status" value="1"/>
</dbReference>
<reference evidence="3" key="1">
    <citation type="journal article" date="2019" name="Int. J. Syst. Evol. Microbiol.">
        <title>The Global Catalogue of Microorganisms (GCM) 10K type strain sequencing project: providing services to taxonomists for standard genome sequencing and annotation.</title>
        <authorList>
            <consortium name="The Broad Institute Genomics Platform"/>
            <consortium name="The Broad Institute Genome Sequencing Center for Infectious Disease"/>
            <person name="Wu L."/>
            <person name="Ma J."/>
        </authorList>
    </citation>
    <scope>NUCLEOTIDE SEQUENCE [LARGE SCALE GENOMIC DNA]</scope>
    <source>
        <strain evidence="3">KCTC 23713</strain>
    </source>
</reference>
<dbReference type="PANTHER" id="PTHR36846:SF1">
    <property type="entry name" value="PROTEIN VIAA"/>
    <property type="match status" value="1"/>
</dbReference>
<dbReference type="EMBL" id="BMYP01000017">
    <property type="protein sequence ID" value="GHD76721.1"/>
    <property type="molecule type" value="Genomic_DNA"/>
</dbReference>
<name>A0ABQ3HC35_9NEIS</name>
<comment type="caution">
    <text evidence="2">The sequence shown here is derived from an EMBL/GenBank/DDBJ whole genome shotgun (WGS) entry which is preliminary data.</text>
</comment>
<accession>A0ABQ3HC35</accession>
<proteinExistence type="predicted"/>
<dbReference type="SUPFAM" id="SSF53300">
    <property type="entry name" value="vWA-like"/>
    <property type="match status" value="1"/>
</dbReference>
<protein>
    <recommendedName>
        <fullName evidence="1">VWFA domain-containing protein</fullName>
    </recommendedName>
</protein>
<dbReference type="Gene3D" id="3.40.50.410">
    <property type="entry name" value="von Willebrand factor, type A domain"/>
    <property type="match status" value="1"/>
</dbReference>
<gene>
    <name evidence="2" type="ORF">GCM10011419_16500</name>
</gene>
<dbReference type="PANTHER" id="PTHR36846">
    <property type="entry name" value="PROTEIN VIAA"/>
    <property type="match status" value="1"/>
</dbReference>
<dbReference type="InterPro" id="IPR036465">
    <property type="entry name" value="vWFA_dom_sf"/>
</dbReference>
<evidence type="ECO:0000259" key="1">
    <source>
        <dbReference type="Pfam" id="PF13519"/>
    </source>
</evidence>